<sequence>MNYRADIDGLRAVAVVSLLLFHAGFERITGGFVGVDVFFVISGYLITKILTDACAQERFSYWRFLEKRFFRLYPALLATLALTLIGGFLLLSPEHFKLLGEYALSAQFSASNILFLHKAGYFSEGSGTNPLLHTWSLAVEQQFYLAWPILIYLAHRLRGAAVPVAVGVAGVASLLWSRHLINTAPDSAYFLVQSRVFEFAIGALVLWIPRVHKRFRAAEELLLLVGLAAILYAVLMFDKHTPFPGKMALIPCIGAALCLYAGQARFAGLLLRNPLATWIGAISYSVYLIHWPVFVLYRYYRFGPISDHEMMAMAMAMVPFLLAYPMYRFVESPMRRLSFRQMARSGAVVTAALSAVVVGASTFAYAANGLPWRVANDNAEALNDAKGFYESKFGGIGFPWESVLGDKSQEKVSVLLIGDSFAGHLTSGLDKVLRERHLKGISVWESGCLISPDYVTSRNGVADAACLKSGARALELLRTLDVPVIYAQSWGGGYQWMTMRKGGTSPIKFASNQEYHDFMARNVETLAGIAGHGRPFAVMGSPPGDGSRQGVDMKTCLQRPRYIPSDCQNYLMFKQDLGYTYAENTGIKAALRGVRGITFIDPYELFCKNGECHALLENKIPYADGFHLSIDGSKLVAEHFANQLLGGQSGIVALAPSSGFTERKQ</sequence>
<dbReference type="EMBL" id="QGBI01000005">
    <property type="protein sequence ID" value="MBX3889510.1"/>
    <property type="molecule type" value="Genomic_DNA"/>
</dbReference>
<comment type="caution">
    <text evidence="11">The sequence shown here is derived from an EMBL/GenBank/DDBJ whole genome shotgun (WGS) entry which is preliminary data.</text>
</comment>
<dbReference type="SUPFAM" id="SSF52266">
    <property type="entry name" value="SGNH hydrolase"/>
    <property type="match status" value="1"/>
</dbReference>
<evidence type="ECO:0000256" key="5">
    <source>
        <dbReference type="ARBA" id="ARBA00022989"/>
    </source>
</evidence>
<feature type="domain" description="Acyltransferase 3" evidence="9">
    <location>
        <begin position="5"/>
        <end position="312"/>
    </location>
</feature>
<evidence type="ECO:0000259" key="9">
    <source>
        <dbReference type="Pfam" id="PF01757"/>
    </source>
</evidence>
<dbReference type="GO" id="GO:0016788">
    <property type="term" value="F:hydrolase activity, acting on ester bonds"/>
    <property type="evidence" value="ECO:0007669"/>
    <property type="project" value="UniProtKB-ARBA"/>
</dbReference>
<evidence type="ECO:0000256" key="4">
    <source>
        <dbReference type="ARBA" id="ARBA00022692"/>
    </source>
</evidence>
<keyword evidence="3" id="KW-0808">Transferase</keyword>
<feature type="domain" description="SGNH" evidence="10">
    <location>
        <begin position="403"/>
        <end position="641"/>
    </location>
</feature>
<organism evidence="11 12">
    <name type="scientific">Ralstonia pickettii</name>
    <name type="common">Burkholderia pickettii</name>
    <dbReference type="NCBI Taxonomy" id="329"/>
    <lineage>
        <taxon>Bacteria</taxon>
        <taxon>Pseudomonadati</taxon>
        <taxon>Pseudomonadota</taxon>
        <taxon>Betaproteobacteria</taxon>
        <taxon>Burkholderiales</taxon>
        <taxon>Burkholderiaceae</taxon>
        <taxon>Ralstonia</taxon>
    </lineage>
</organism>
<dbReference type="InterPro" id="IPR043968">
    <property type="entry name" value="SGNH"/>
</dbReference>
<keyword evidence="7 11" id="KW-0012">Acyltransferase</keyword>
<gene>
    <name evidence="11" type="ORF">DEE74_06485</name>
</gene>
<dbReference type="PANTHER" id="PTHR23028:SF53">
    <property type="entry name" value="ACYL_TRANSF_3 DOMAIN-CONTAINING PROTEIN"/>
    <property type="match status" value="1"/>
</dbReference>
<evidence type="ECO:0000256" key="7">
    <source>
        <dbReference type="ARBA" id="ARBA00023315"/>
    </source>
</evidence>
<dbReference type="Gene3D" id="3.40.50.1110">
    <property type="entry name" value="SGNH hydrolase"/>
    <property type="match status" value="1"/>
</dbReference>
<dbReference type="PANTHER" id="PTHR23028">
    <property type="entry name" value="ACETYLTRANSFERASE"/>
    <property type="match status" value="1"/>
</dbReference>
<dbReference type="AlphaFoldDB" id="A0AAW4Q3U2"/>
<feature type="transmembrane region" description="Helical" evidence="8">
    <location>
        <begin position="132"/>
        <end position="153"/>
    </location>
</feature>
<feature type="transmembrane region" description="Helical" evidence="8">
    <location>
        <begin position="243"/>
        <end position="262"/>
    </location>
</feature>
<feature type="transmembrane region" description="Helical" evidence="8">
    <location>
        <begin position="221"/>
        <end position="237"/>
    </location>
</feature>
<dbReference type="RefSeq" id="WP_182553199.1">
    <property type="nucleotide sequence ID" value="NZ_QGAQ01000004.1"/>
</dbReference>
<keyword evidence="6 8" id="KW-0472">Membrane</keyword>
<keyword evidence="5 8" id="KW-1133">Transmembrane helix</keyword>
<evidence type="ECO:0000256" key="6">
    <source>
        <dbReference type="ARBA" id="ARBA00023136"/>
    </source>
</evidence>
<feature type="transmembrane region" description="Helical" evidence="8">
    <location>
        <begin position="31"/>
        <end position="51"/>
    </location>
</feature>
<dbReference type="Proteomes" id="UP001199322">
    <property type="component" value="Unassembled WGS sequence"/>
</dbReference>
<keyword evidence="2" id="KW-1003">Cell membrane</keyword>
<feature type="transmembrane region" description="Helical" evidence="8">
    <location>
        <begin position="347"/>
        <end position="367"/>
    </location>
</feature>
<feature type="transmembrane region" description="Helical" evidence="8">
    <location>
        <begin position="72"/>
        <end position="91"/>
    </location>
</feature>
<evidence type="ECO:0000313" key="12">
    <source>
        <dbReference type="Proteomes" id="UP001199322"/>
    </source>
</evidence>
<accession>A0AAW4Q3U2</accession>
<dbReference type="Pfam" id="PF01757">
    <property type="entry name" value="Acyl_transf_3"/>
    <property type="match status" value="1"/>
</dbReference>
<evidence type="ECO:0000256" key="2">
    <source>
        <dbReference type="ARBA" id="ARBA00022475"/>
    </source>
</evidence>
<feature type="transmembrane region" description="Helical" evidence="8">
    <location>
        <begin position="310"/>
        <end position="327"/>
    </location>
</feature>
<dbReference type="GO" id="GO:0016747">
    <property type="term" value="F:acyltransferase activity, transferring groups other than amino-acyl groups"/>
    <property type="evidence" value="ECO:0007669"/>
    <property type="project" value="InterPro"/>
</dbReference>
<reference evidence="11" key="1">
    <citation type="submission" date="2018-06" db="EMBL/GenBank/DDBJ databases">
        <authorList>
            <person name="O'Rourke A."/>
        </authorList>
    </citation>
    <scope>NUCLEOTIDE SEQUENCE</scope>
    <source>
        <strain evidence="11">132550021-3</strain>
    </source>
</reference>
<evidence type="ECO:0000256" key="3">
    <source>
        <dbReference type="ARBA" id="ARBA00022679"/>
    </source>
</evidence>
<dbReference type="Pfam" id="PF19040">
    <property type="entry name" value="SGNH"/>
    <property type="match status" value="1"/>
</dbReference>
<dbReference type="InterPro" id="IPR002656">
    <property type="entry name" value="Acyl_transf_3_dom"/>
</dbReference>
<comment type="subcellular location">
    <subcellularLocation>
        <location evidence="1">Cell membrane</location>
        <topology evidence="1">Multi-pass membrane protein</topology>
    </subcellularLocation>
</comment>
<evidence type="ECO:0000256" key="1">
    <source>
        <dbReference type="ARBA" id="ARBA00004651"/>
    </source>
</evidence>
<evidence type="ECO:0000259" key="10">
    <source>
        <dbReference type="Pfam" id="PF19040"/>
    </source>
</evidence>
<dbReference type="InterPro" id="IPR050879">
    <property type="entry name" value="Acyltransferase_3"/>
</dbReference>
<feature type="transmembrane region" description="Helical" evidence="8">
    <location>
        <begin position="160"/>
        <end position="176"/>
    </location>
</feature>
<dbReference type="GO" id="GO:0005886">
    <property type="term" value="C:plasma membrane"/>
    <property type="evidence" value="ECO:0007669"/>
    <property type="project" value="UniProtKB-SubCell"/>
</dbReference>
<proteinExistence type="predicted"/>
<evidence type="ECO:0000313" key="11">
    <source>
        <dbReference type="EMBL" id="MBX3889510.1"/>
    </source>
</evidence>
<dbReference type="GO" id="GO:0009103">
    <property type="term" value="P:lipopolysaccharide biosynthetic process"/>
    <property type="evidence" value="ECO:0007669"/>
    <property type="project" value="TreeGrafter"/>
</dbReference>
<keyword evidence="4 8" id="KW-0812">Transmembrane</keyword>
<feature type="transmembrane region" description="Helical" evidence="8">
    <location>
        <begin position="269"/>
        <end position="290"/>
    </location>
</feature>
<feature type="transmembrane region" description="Helical" evidence="8">
    <location>
        <begin position="188"/>
        <end position="209"/>
    </location>
</feature>
<name>A0AAW4Q3U2_RALPI</name>
<protein>
    <submittedName>
        <fullName evidence="11">Acyltransferase</fullName>
    </submittedName>
</protein>
<dbReference type="InterPro" id="IPR036514">
    <property type="entry name" value="SGNH_hydro_sf"/>
</dbReference>
<evidence type="ECO:0000256" key="8">
    <source>
        <dbReference type="SAM" id="Phobius"/>
    </source>
</evidence>